<feature type="compositionally biased region" description="Basic and acidic residues" evidence="8">
    <location>
        <begin position="494"/>
        <end position="506"/>
    </location>
</feature>
<dbReference type="OrthoDB" id="2373987at2759"/>
<keyword evidence="12" id="KW-1185">Reference proteome</keyword>
<keyword evidence="5" id="KW-0406">Ion transport</keyword>
<dbReference type="PANTHER" id="PTHR10117">
    <property type="entry name" value="TRANSIENT RECEPTOR POTENTIAL CHANNEL"/>
    <property type="match status" value="1"/>
</dbReference>
<feature type="transmembrane region" description="Helical" evidence="9">
    <location>
        <begin position="108"/>
        <end position="126"/>
    </location>
</feature>
<dbReference type="InterPro" id="IPR002153">
    <property type="entry name" value="TRPC_channel"/>
</dbReference>
<evidence type="ECO:0000256" key="8">
    <source>
        <dbReference type="SAM" id="MobiDB-lite"/>
    </source>
</evidence>
<evidence type="ECO:0000256" key="4">
    <source>
        <dbReference type="ARBA" id="ARBA00022989"/>
    </source>
</evidence>
<evidence type="ECO:0000256" key="5">
    <source>
        <dbReference type="ARBA" id="ARBA00023065"/>
    </source>
</evidence>
<feature type="region of interest" description="Disordered" evidence="8">
    <location>
        <begin position="479"/>
        <end position="637"/>
    </location>
</feature>
<reference evidence="11" key="1">
    <citation type="submission" date="2022-01" db="EMBL/GenBank/DDBJ databases">
        <authorList>
            <person name="King R."/>
        </authorList>
    </citation>
    <scope>NUCLEOTIDE SEQUENCE</scope>
</reference>
<organism evidence="11 12">
    <name type="scientific">Phaedon cochleariae</name>
    <name type="common">Mustard beetle</name>
    <dbReference type="NCBI Taxonomy" id="80249"/>
    <lineage>
        <taxon>Eukaryota</taxon>
        <taxon>Metazoa</taxon>
        <taxon>Ecdysozoa</taxon>
        <taxon>Arthropoda</taxon>
        <taxon>Hexapoda</taxon>
        <taxon>Insecta</taxon>
        <taxon>Pterygota</taxon>
        <taxon>Neoptera</taxon>
        <taxon>Endopterygota</taxon>
        <taxon>Coleoptera</taxon>
        <taxon>Polyphaga</taxon>
        <taxon>Cucujiformia</taxon>
        <taxon>Chrysomeloidea</taxon>
        <taxon>Chrysomelidae</taxon>
        <taxon>Chrysomelinae</taxon>
        <taxon>Chrysomelini</taxon>
        <taxon>Phaedon</taxon>
    </lineage>
</organism>
<dbReference type="Pfam" id="PF00520">
    <property type="entry name" value="Ion_trans"/>
    <property type="match status" value="1"/>
</dbReference>
<proteinExistence type="predicted"/>
<gene>
    <name evidence="11" type="ORF">PHAECO_LOCUS7102</name>
</gene>
<evidence type="ECO:0000259" key="10">
    <source>
        <dbReference type="Pfam" id="PF00520"/>
    </source>
</evidence>
<evidence type="ECO:0000256" key="6">
    <source>
        <dbReference type="ARBA" id="ARBA00023136"/>
    </source>
</evidence>
<dbReference type="CDD" id="cd23650">
    <property type="entry name" value="TRP_CaM_bind1"/>
    <property type="match status" value="1"/>
</dbReference>
<dbReference type="GO" id="GO:0015279">
    <property type="term" value="F:store-operated calcium channel activity"/>
    <property type="evidence" value="ECO:0007669"/>
    <property type="project" value="TreeGrafter"/>
</dbReference>
<reference evidence="11" key="2">
    <citation type="submission" date="2022-10" db="EMBL/GenBank/DDBJ databases">
        <authorList>
            <consortium name="ENA_rothamsted_submissions"/>
            <consortium name="culmorum"/>
            <person name="King R."/>
        </authorList>
    </citation>
    <scope>NUCLEOTIDE SEQUENCE</scope>
</reference>
<keyword evidence="2" id="KW-0813">Transport</keyword>
<evidence type="ECO:0000256" key="2">
    <source>
        <dbReference type="ARBA" id="ARBA00022448"/>
    </source>
</evidence>
<evidence type="ECO:0000256" key="7">
    <source>
        <dbReference type="ARBA" id="ARBA00023303"/>
    </source>
</evidence>
<dbReference type="Proteomes" id="UP001153737">
    <property type="component" value="Chromosome 3"/>
</dbReference>
<dbReference type="GO" id="GO:0070679">
    <property type="term" value="F:inositol 1,4,5 trisphosphate binding"/>
    <property type="evidence" value="ECO:0007669"/>
    <property type="project" value="TreeGrafter"/>
</dbReference>
<dbReference type="GO" id="GO:0034703">
    <property type="term" value="C:cation channel complex"/>
    <property type="evidence" value="ECO:0007669"/>
    <property type="project" value="TreeGrafter"/>
</dbReference>
<feature type="compositionally biased region" description="Basic and acidic residues" evidence="8">
    <location>
        <begin position="596"/>
        <end position="610"/>
    </location>
</feature>
<dbReference type="PANTHER" id="PTHR10117:SF51">
    <property type="entry name" value="TRANSIENT RECEPTOR POTENTIAL PROTEIN"/>
    <property type="match status" value="1"/>
</dbReference>
<evidence type="ECO:0000313" key="12">
    <source>
        <dbReference type="Proteomes" id="UP001153737"/>
    </source>
</evidence>
<dbReference type="InterPro" id="IPR005821">
    <property type="entry name" value="Ion_trans_dom"/>
</dbReference>
<evidence type="ECO:0000256" key="1">
    <source>
        <dbReference type="ARBA" id="ARBA00004141"/>
    </source>
</evidence>
<dbReference type="EMBL" id="OU896709">
    <property type="protein sequence ID" value="CAH1159814.1"/>
    <property type="molecule type" value="Genomic_DNA"/>
</dbReference>
<comment type="subcellular location">
    <subcellularLocation>
        <location evidence="1">Membrane</location>
        <topology evidence="1">Multi-pass membrane protein</topology>
    </subcellularLocation>
</comment>
<keyword evidence="4 9" id="KW-1133">Transmembrane helix</keyword>
<accession>A0A9P0GSM5</accession>
<keyword evidence="3 9" id="KW-0812">Transmembrane</keyword>
<dbReference type="AlphaFoldDB" id="A0A9P0GSM5"/>
<feature type="transmembrane region" description="Helical" evidence="9">
    <location>
        <begin position="6"/>
        <end position="25"/>
    </location>
</feature>
<evidence type="ECO:0000313" key="11">
    <source>
        <dbReference type="EMBL" id="CAH1159814.1"/>
    </source>
</evidence>
<dbReference type="GO" id="GO:0051480">
    <property type="term" value="P:regulation of cytosolic calcium ion concentration"/>
    <property type="evidence" value="ECO:0007669"/>
    <property type="project" value="TreeGrafter"/>
</dbReference>
<feature type="transmembrane region" description="Helical" evidence="9">
    <location>
        <begin position="133"/>
        <end position="158"/>
    </location>
</feature>
<keyword evidence="6 9" id="KW-0472">Membrane</keyword>
<feature type="transmembrane region" description="Helical" evidence="9">
    <location>
        <begin position="46"/>
        <end position="69"/>
    </location>
</feature>
<dbReference type="GO" id="GO:0005886">
    <property type="term" value="C:plasma membrane"/>
    <property type="evidence" value="ECO:0007669"/>
    <property type="project" value="TreeGrafter"/>
</dbReference>
<name>A0A9P0GSM5_PHACE</name>
<dbReference type="PRINTS" id="PR01097">
    <property type="entry name" value="TRNSRECEPTRP"/>
</dbReference>
<protein>
    <recommendedName>
        <fullName evidence="10">Ion transport domain-containing protein</fullName>
    </recommendedName>
</protein>
<feature type="region of interest" description="Disordered" evidence="8">
    <location>
        <begin position="439"/>
        <end position="464"/>
    </location>
</feature>
<feature type="domain" description="Ion transport" evidence="10">
    <location>
        <begin position="8"/>
        <end position="169"/>
    </location>
</feature>
<feature type="compositionally biased region" description="Polar residues" evidence="8">
    <location>
        <begin position="572"/>
        <end position="595"/>
    </location>
</feature>
<keyword evidence="7" id="KW-0407">Ion channel</keyword>
<sequence>MLLAEGAFAAGMIFSFLKLVHIFSVNPHLGPLQISLGRMIIDIVKFFFIYSLVLFAFGCGLNQLLWYYAELEKNKCFHLPSGLPDFEGQDKSCTIWRRYSNLFETSQSLFWASFGLIDLVSFELAGIKGFTRFWALLMFGSYSVINIIVLLNMLIAMMSNSYQIISERSDTEWKFARSRLWVNYFDDGDTLPPPFNILPTPKIFLRSLGCSSQNKNTMSFKNKSREQATAKHEMVMKLLVRRYVTAEQRKRDDYGITEDDVMEIRQDISSLRYELIDILRKNGMRTPEIDFKDVQVSGKKGKVMERRLLKDFHIGMVEGLVQEMSLTPNEPKNVFGQIAKVIGRRTTFKPKKKDWNALVKRNSVTSNPIGSAQELESLRFKRQSLRKHILLNVKDNVLLEDEKLIEYNPKLSEVPRGARLAYAKFMSKKIEVDYNQETDKKEDMEISRQNVNESRSKDSVKSKSSVSFIDSTDVLIQSHLSRRDSQNRDCQSSTEDRFTTQHDTHENCLSPLLEIDKTPSNSRSPTPIGHRFDPPQSPTDDADPNPIDQNPDSEPPGSSSQSSTEDNKTERSQSSSQSVRKNDSVSIDISMSVNEKNNEESGKIDVEHLSPAEIGGEKSPSPSNRSKLTGKARTGWI</sequence>
<evidence type="ECO:0000256" key="3">
    <source>
        <dbReference type="ARBA" id="ARBA00022692"/>
    </source>
</evidence>
<evidence type="ECO:0000256" key="9">
    <source>
        <dbReference type="SAM" id="Phobius"/>
    </source>
</evidence>